<sequence>MKSRLDEKMDEKYNAIMPDLQNIRESLNCYTISSLLSNVEETQENESVDSGTLNAAASSSINENDLTENMNDLDLDHTSINFLENSFLQNGKRKQRRYRTTFTNYQLEELEKAFEKTHYPDVFFREELASRIDLTEARVQVWFQNRRAKWRKQCRFKKNNSNSETPLADQLDESLSNPSSPQFPSTKNFIPFTSEIVHMDQLGSSYSDSITHNLASEIDWVNYNDPHIQPAINWVFLQQNVQKDDSLSDLLRLKAQSAECRNDTPSSSTLLASPSADDFNFEIE</sequence>
<keyword evidence="2" id="KW-0217">Developmental protein</keyword>
<dbReference type="InterPro" id="IPR017970">
    <property type="entry name" value="Homeobox_CS"/>
</dbReference>
<dbReference type="SMART" id="SM00389">
    <property type="entry name" value="HOX"/>
    <property type="match status" value="1"/>
</dbReference>
<evidence type="ECO:0000256" key="8">
    <source>
        <dbReference type="SAM" id="MobiDB-lite"/>
    </source>
</evidence>
<keyword evidence="4 6" id="KW-0371">Homeobox</keyword>
<feature type="domain" description="Homeobox" evidence="9">
    <location>
        <begin position="93"/>
        <end position="153"/>
    </location>
</feature>
<evidence type="ECO:0000256" key="7">
    <source>
        <dbReference type="RuleBase" id="RU000682"/>
    </source>
</evidence>
<protein>
    <recommendedName>
        <fullName evidence="9">Homeobox domain-containing protein</fullName>
    </recommendedName>
</protein>
<dbReference type="SUPFAM" id="SSF46689">
    <property type="entry name" value="Homeodomain-like"/>
    <property type="match status" value="1"/>
</dbReference>
<comment type="caution">
    <text evidence="10">The sequence shown here is derived from an EMBL/GenBank/DDBJ whole genome shotgun (WGS) entry which is preliminary data.</text>
</comment>
<dbReference type="FunFam" id="1.10.10.60:FF:000102">
    <property type="entry name" value="Aristaless related homeobox"/>
    <property type="match status" value="1"/>
</dbReference>
<name>A0AAN9XXV4_9HEMI</name>
<gene>
    <name evidence="10" type="ORF">V9T40_014675</name>
</gene>
<dbReference type="PANTHER" id="PTHR24329">
    <property type="entry name" value="HOMEOBOX PROTEIN ARISTALESS"/>
    <property type="match status" value="1"/>
</dbReference>
<comment type="subcellular location">
    <subcellularLocation>
        <location evidence="1 6 7">Nucleus</location>
    </subcellularLocation>
</comment>
<organism evidence="10 11">
    <name type="scientific">Parthenolecanium corni</name>
    <dbReference type="NCBI Taxonomy" id="536013"/>
    <lineage>
        <taxon>Eukaryota</taxon>
        <taxon>Metazoa</taxon>
        <taxon>Ecdysozoa</taxon>
        <taxon>Arthropoda</taxon>
        <taxon>Hexapoda</taxon>
        <taxon>Insecta</taxon>
        <taxon>Pterygota</taxon>
        <taxon>Neoptera</taxon>
        <taxon>Paraneoptera</taxon>
        <taxon>Hemiptera</taxon>
        <taxon>Sternorrhyncha</taxon>
        <taxon>Coccoidea</taxon>
        <taxon>Coccidae</taxon>
        <taxon>Parthenolecanium</taxon>
    </lineage>
</organism>
<dbReference type="PANTHER" id="PTHR24329:SF543">
    <property type="entry name" value="FI01017P-RELATED"/>
    <property type="match status" value="1"/>
</dbReference>
<dbReference type="Pfam" id="PF00046">
    <property type="entry name" value="Homeodomain"/>
    <property type="match status" value="1"/>
</dbReference>
<evidence type="ECO:0000259" key="9">
    <source>
        <dbReference type="PROSITE" id="PS50071"/>
    </source>
</evidence>
<dbReference type="EMBL" id="JBBCAQ010000041">
    <property type="protein sequence ID" value="KAK7571071.1"/>
    <property type="molecule type" value="Genomic_DNA"/>
</dbReference>
<dbReference type="InterPro" id="IPR009057">
    <property type="entry name" value="Homeodomain-like_sf"/>
</dbReference>
<evidence type="ECO:0000256" key="6">
    <source>
        <dbReference type="PROSITE-ProRule" id="PRU00108"/>
    </source>
</evidence>
<feature type="compositionally biased region" description="Polar residues" evidence="8">
    <location>
        <begin position="173"/>
        <end position="183"/>
    </location>
</feature>
<dbReference type="Proteomes" id="UP001367676">
    <property type="component" value="Unassembled WGS sequence"/>
</dbReference>
<keyword evidence="5 6" id="KW-0539">Nucleus</keyword>
<evidence type="ECO:0000256" key="2">
    <source>
        <dbReference type="ARBA" id="ARBA00022473"/>
    </source>
</evidence>
<accession>A0AAN9XXV4</accession>
<dbReference type="InterPro" id="IPR001356">
    <property type="entry name" value="HD"/>
</dbReference>
<dbReference type="InterPro" id="IPR050649">
    <property type="entry name" value="Paired_Homeobox_TFs"/>
</dbReference>
<feature type="DNA-binding region" description="Homeobox" evidence="6">
    <location>
        <begin position="95"/>
        <end position="154"/>
    </location>
</feature>
<reference evidence="10 11" key="1">
    <citation type="submission" date="2024-03" db="EMBL/GenBank/DDBJ databases">
        <title>Adaptation during the transition from Ophiocordyceps entomopathogen to insect associate is accompanied by gene loss and intensified selection.</title>
        <authorList>
            <person name="Ward C.M."/>
            <person name="Onetto C.A."/>
            <person name="Borneman A.R."/>
        </authorList>
    </citation>
    <scope>NUCLEOTIDE SEQUENCE [LARGE SCALE GENOMIC DNA]</scope>
    <source>
        <strain evidence="10">AWRI1</strain>
        <tissue evidence="10">Single Adult Female</tissue>
    </source>
</reference>
<proteinExistence type="predicted"/>
<dbReference type="GO" id="GO:0005634">
    <property type="term" value="C:nucleus"/>
    <property type="evidence" value="ECO:0007669"/>
    <property type="project" value="UniProtKB-SubCell"/>
</dbReference>
<keyword evidence="11" id="KW-1185">Reference proteome</keyword>
<evidence type="ECO:0000256" key="3">
    <source>
        <dbReference type="ARBA" id="ARBA00023125"/>
    </source>
</evidence>
<evidence type="ECO:0000256" key="4">
    <source>
        <dbReference type="ARBA" id="ARBA00023155"/>
    </source>
</evidence>
<dbReference type="Gene3D" id="1.10.10.60">
    <property type="entry name" value="Homeodomain-like"/>
    <property type="match status" value="1"/>
</dbReference>
<evidence type="ECO:0000256" key="5">
    <source>
        <dbReference type="ARBA" id="ARBA00023242"/>
    </source>
</evidence>
<keyword evidence="3 6" id="KW-0238">DNA-binding</keyword>
<dbReference type="GO" id="GO:0000981">
    <property type="term" value="F:DNA-binding transcription factor activity, RNA polymerase II-specific"/>
    <property type="evidence" value="ECO:0007669"/>
    <property type="project" value="InterPro"/>
</dbReference>
<dbReference type="GO" id="GO:0000977">
    <property type="term" value="F:RNA polymerase II transcription regulatory region sequence-specific DNA binding"/>
    <property type="evidence" value="ECO:0007669"/>
    <property type="project" value="TreeGrafter"/>
</dbReference>
<feature type="region of interest" description="Disordered" evidence="8">
    <location>
        <begin position="159"/>
        <end position="183"/>
    </location>
</feature>
<evidence type="ECO:0000313" key="10">
    <source>
        <dbReference type="EMBL" id="KAK7571071.1"/>
    </source>
</evidence>
<dbReference type="PROSITE" id="PS00027">
    <property type="entry name" value="HOMEOBOX_1"/>
    <property type="match status" value="1"/>
</dbReference>
<dbReference type="PROSITE" id="PS50071">
    <property type="entry name" value="HOMEOBOX_2"/>
    <property type="match status" value="1"/>
</dbReference>
<dbReference type="AlphaFoldDB" id="A0AAN9XXV4"/>
<evidence type="ECO:0000256" key="1">
    <source>
        <dbReference type="ARBA" id="ARBA00004123"/>
    </source>
</evidence>
<evidence type="ECO:0000313" key="11">
    <source>
        <dbReference type="Proteomes" id="UP001367676"/>
    </source>
</evidence>
<dbReference type="CDD" id="cd00086">
    <property type="entry name" value="homeodomain"/>
    <property type="match status" value="1"/>
</dbReference>